<dbReference type="InterPro" id="IPR001845">
    <property type="entry name" value="HTH_ArsR_DNA-bd_dom"/>
</dbReference>
<dbReference type="SUPFAM" id="SSF46785">
    <property type="entry name" value="Winged helix' DNA-binding domain"/>
    <property type="match status" value="1"/>
</dbReference>
<reference evidence="6" key="1">
    <citation type="submission" date="2015-08" db="EMBL/GenBank/DDBJ databases">
        <authorList>
            <person name="Varghese N."/>
        </authorList>
    </citation>
    <scope>NUCLEOTIDE SEQUENCE [LARGE SCALE GENOMIC DNA]</scope>
    <source>
        <strain evidence="6">DSM 23407</strain>
    </source>
</reference>
<dbReference type="Proteomes" id="UP000183900">
    <property type="component" value="Unassembled WGS sequence"/>
</dbReference>
<sequence>MSSHGAERPDHGSGGGACCAPKEKVCRNADAAALADLFRALGHPVRIGILKEIIQRQEACCGEIVGCLPLAQSTVSQHLQVLKEAGLLTCDIRGRTCSYRINEAFLAGGNAAGLRLLANAASFFNDITAAAQTSSRARERQE</sequence>
<dbReference type="PANTHER" id="PTHR33154">
    <property type="entry name" value="TRANSCRIPTIONAL REGULATOR, ARSR FAMILY"/>
    <property type="match status" value="1"/>
</dbReference>
<evidence type="ECO:0000256" key="3">
    <source>
        <dbReference type="ARBA" id="ARBA00023163"/>
    </source>
</evidence>
<dbReference type="InterPro" id="IPR051081">
    <property type="entry name" value="HTH_MetalResp_TranReg"/>
</dbReference>
<keyword evidence="2" id="KW-0238">DNA-binding</keyword>
<dbReference type="PRINTS" id="PR00778">
    <property type="entry name" value="HTHARSR"/>
</dbReference>
<evidence type="ECO:0000259" key="4">
    <source>
        <dbReference type="PROSITE" id="PS50987"/>
    </source>
</evidence>
<dbReference type="PROSITE" id="PS50987">
    <property type="entry name" value="HTH_ARSR_2"/>
    <property type="match status" value="1"/>
</dbReference>
<keyword evidence="6" id="KW-1185">Reference proteome</keyword>
<dbReference type="AlphaFoldDB" id="A0A0K6HLK9"/>
<dbReference type="Pfam" id="PF12840">
    <property type="entry name" value="HTH_20"/>
    <property type="match status" value="1"/>
</dbReference>
<evidence type="ECO:0000313" key="5">
    <source>
        <dbReference type="EMBL" id="CUA91701.1"/>
    </source>
</evidence>
<dbReference type="CDD" id="cd00090">
    <property type="entry name" value="HTH_ARSR"/>
    <property type="match status" value="1"/>
</dbReference>
<name>A0A0K6HLK9_9HYPH</name>
<evidence type="ECO:0000313" key="6">
    <source>
        <dbReference type="Proteomes" id="UP000183900"/>
    </source>
</evidence>
<keyword evidence="1" id="KW-0805">Transcription regulation</keyword>
<accession>A0A0K6HLK9</accession>
<dbReference type="EMBL" id="CYHE01000001">
    <property type="protein sequence ID" value="CUA91701.1"/>
    <property type="molecule type" value="Genomic_DNA"/>
</dbReference>
<dbReference type="InterPro" id="IPR036390">
    <property type="entry name" value="WH_DNA-bd_sf"/>
</dbReference>
<dbReference type="GO" id="GO:0003700">
    <property type="term" value="F:DNA-binding transcription factor activity"/>
    <property type="evidence" value="ECO:0007669"/>
    <property type="project" value="InterPro"/>
</dbReference>
<evidence type="ECO:0000256" key="1">
    <source>
        <dbReference type="ARBA" id="ARBA00023015"/>
    </source>
</evidence>
<dbReference type="PANTHER" id="PTHR33154:SF15">
    <property type="entry name" value="REGULATORY PROTEIN ARSR"/>
    <property type="match status" value="1"/>
</dbReference>
<dbReference type="InterPro" id="IPR036388">
    <property type="entry name" value="WH-like_DNA-bd_sf"/>
</dbReference>
<protein>
    <submittedName>
        <fullName evidence="5">Transcriptional regulator, ArsR family</fullName>
    </submittedName>
</protein>
<dbReference type="RefSeq" id="WP_055453841.1">
    <property type="nucleotide sequence ID" value="NZ_CYHE01000001.1"/>
</dbReference>
<organism evidence="5 6">
    <name type="scientific">Pannonibacter indicus</name>
    <dbReference type="NCBI Taxonomy" id="466044"/>
    <lineage>
        <taxon>Bacteria</taxon>
        <taxon>Pseudomonadati</taxon>
        <taxon>Pseudomonadota</taxon>
        <taxon>Alphaproteobacteria</taxon>
        <taxon>Hyphomicrobiales</taxon>
        <taxon>Stappiaceae</taxon>
        <taxon>Pannonibacter</taxon>
    </lineage>
</organism>
<gene>
    <name evidence="5" type="ORF">Ga0061067_10139</name>
</gene>
<dbReference type="Gene3D" id="1.10.10.10">
    <property type="entry name" value="Winged helix-like DNA-binding domain superfamily/Winged helix DNA-binding domain"/>
    <property type="match status" value="1"/>
</dbReference>
<dbReference type="OrthoDB" id="9804742at2"/>
<feature type="domain" description="HTH arsR-type" evidence="4">
    <location>
        <begin position="26"/>
        <end position="121"/>
    </location>
</feature>
<keyword evidence="3" id="KW-0804">Transcription</keyword>
<dbReference type="NCBIfam" id="NF033788">
    <property type="entry name" value="HTH_metalloreg"/>
    <property type="match status" value="1"/>
</dbReference>
<dbReference type="InterPro" id="IPR011991">
    <property type="entry name" value="ArsR-like_HTH"/>
</dbReference>
<evidence type="ECO:0000256" key="2">
    <source>
        <dbReference type="ARBA" id="ARBA00023125"/>
    </source>
</evidence>
<dbReference type="SMART" id="SM00418">
    <property type="entry name" value="HTH_ARSR"/>
    <property type="match status" value="1"/>
</dbReference>
<proteinExistence type="predicted"/>
<dbReference type="GO" id="GO:0003677">
    <property type="term" value="F:DNA binding"/>
    <property type="evidence" value="ECO:0007669"/>
    <property type="project" value="UniProtKB-KW"/>
</dbReference>